<accession>A0ABT5IZ34</accession>
<dbReference type="SUPFAM" id="SSF53850">
    <property type="entry name" value="Periplasmic binding protein-like II"/>
    <property type="match status" value="1"/>
</dbReference>
<dbReference type="InterPro" id="IPR001638">
    <property type="entry name" value="Solute-binding_3/MltF_N"/>
</dbReference>
<evidence type="ECO:0000256" key="1">
    <source>
        <dbReference type="SAM" id="MobiDB-lite"/>
    </source>
</evidence>
<reference evidence="4 5" key="1">
    <citation type="submission" date="2023-01" db="EMBL/GenBank/DDBJ databases">
        <title>Novel species of the genus Vogesella isolated from rivers.</title>
        <authorList>
            <person name="Lu H."/>
        </authorList>
    </citation>
    <scope>NUCLEOTIDE SEQUENCE [LARGE SCALE GENOMIC DNA]</scope>
    <source>
        <strain evidence="4 5">DC21W</strain>
    </source>
</reference>
<feature type="signal peptide" evidence="2">
    <location>
        <begin position="1"/>
        <end position="20"/>
    </location>
</feature>
<dbReference type="RefSeq" id="WP_272752135.1">
    <property type="nucleotide sequence ID" value="NZ_JAQQLF010000013.1"/>
</dbReference>
<dbReference type="Pfam" id="PF00497">
    <property type="entry name" value="SBP_bac_3"/>
    <property type="match status" value="1"/>
</dbReference>
<feature type="chain" id="PRO_5046901870" evidence="2">
    <location>
        <begin position="21"/>
        <end position="281"/>
    </location>
</feature>
<proteinExistence type="predicted"/>
<protein>
    <submittedName>
        <fullName evidence="4">Transporter substrate-binding domain-containing protein</fullName>
    </submittedName>
</protein>
<evidence type="ECO:0000313" key="4">
    <source>
        <dbReference type="EMBL" id="MDC7717826.1"/>
    </source>
</evidence>
<feature type="compositionally biased region" description="Pro residues" evidence="1">
    <location>
        <begin position="259"/>
        <end position="269"/>
    </location>
</feature>
<keyword evidence="5" id="KW-1185">Reference proteome</keyword>
<evidence type="ECO:0000313" key="5">
    <source>
        <dbReference type="Proteomes" id="UP001219956"/>
    </source>
</evidence>
<evidence type="ECO:0000259" key="3">
    <source>
        <dbReference type="Pfam" id="PF00497"/>
    </source>
</evidence>
<organism evidence="4 5">
    <name type="scientific">Vogesella aquatica</name>
    <dbReference type="NCBI Taxonomy" id="2984206"/>
    <lineage>
        <taxon>Bacteria</taxon>
        <taxon>Pseudomonadati</taxon>
        <taxon>Pseudomonadota</taxon>
        <taxon>Betaproteobacteria</taxon>
        <taxon>Neisseriales</taxon>
        <taxon>Chromobacteriaceae</taxon>
        <taxon>Vogesella</taxon>
    </lineage>
</organism>
<feature type="region of interest" description="Disordered" evidence="1">
    <location>
        <begin position="257"/>
        <end position="281"/>
    </location>
</feature>
<dbReference type="EMBL" id="JAQQLF010000013">
    <property type="protein sequence ID" value="MDC7717826.1"/>
    <property type="molecule type" value="Genomic_DNA"/>
</dbReference>
<dbReference type="PANTHER" id="PTHR38834:SF3">
    <property type="entry name" value="SOLUTE-BINDING PROTEIN FAMILY 3_N-TERMINAL DOMAIN-CONTAINING PROTEIN"/>
    <property type="match status" value="1"/>
</dbReference>
<name>A0ABT5IZ34_9NEIS</name>
<dbReference type="Proteomes" id="UP001219956">
    <property type="component" value="Unassembled WGS sequence"/>
</dbReference>
<sequence>MLLRATLLSFTLLLAQPGTAAPLTILAEEWPPFVYLNALDQPAGMAVDIVQQLQQRTGDTAPMQLKPWDQANALLHSQPDHMMFTLGDTDDNRRDFTQLGPIMIASVTAYSLSRHAAALASLPAARLAGESTVTAQDSIAEAAALEAGFRPHRTRDREQGLRLLLANRVRLWVEANTAVAPLLRFTGTQAQAIAPVSTLSSLPLYLSFSRGTAPDTVRRWQRALEGMLQDGSYLAIHLRWLPLEDPVEQVALHSHDPALAPPATLPGEPPSDASGTAPALP</sequence>
<gene>
    <name evidence="4" type="ORF">PQU95_11450</name>
</gene>
<dbReference type="Gene3D" id="3.40.190.10">
    <property type="entry name" value="Periplasmic binding protein-like II"/>
    <property type="match status" value="2"/>
</dbReference>
<feature type="domain" description="Solute-binding protein family 3/N-terminal" evidence="3">
    <location>
        <begin position="27"/>
        <end position="241"/>
    </location>
</feature>
<evidence type="ECO:0000256" key="2">
    <source>
        <dbReference type="SAM" id="SignalP"/>
    </source>
</evidence>
<keyword evidence="2" id="KW-0732">Signal</keyword>
<comment type="caution">
    <text evidence="4">The sequence shown here is derived from an EMBL/GenBank/DDBJ whole genome shotgun (WGS) entry which is preliminary data.</text>
</comment>
<dbReference type="PANTHER" id="PTHR38834">
    <property type="entry name" value="PERIPLASMIC SUBSTRATE BINDING PROTEIN FAMILY 3"/>
    <property type="match status" value="1"/>
</dbReference>